<dbReference type="Pfam" id="PF03447">
    <property type="entry name" value="NAD_binding_3"/>
    <property type="match status" value="1"/>
</dbReference>
<evidence type="ECO:0000256" key="18">
    <source>
        <dbReference type="RuleBase" id="RU004171"/>
    </source>
</evidence>
<evidence type="ECO:0000256" key="10">
    <source>
        <dbReference type="ARBA" id="ARBA00023002"/>
    </source>
</evidence>
<dbReference type="PANTHER" id="PTHR43070">
    <property type="match status" value="1"/>
</dbReference>
<evidence type="ECO:0000313" key="21">
    <source>
        <dbReference type="EMBL" id="KAF1987205.1"/>
    </source>
</evidence>
<dbReference type="GO" id="GO:0009090">
    <property type="term" value="P:homoserine biosynthetic process"/>
    <property type="evidence" value="ECO:0007669"/>
    <property type="project" value="TreeGrafter"/>
</dbReference>
<dbReference type="GO" id="GO:0009088">
    <property type="term" value="P:threonine biosynthetic process"/>
    <property type="evidence" value="ECO:0007669"/>
    <property type="project" value="UniProtKB-UniPathway"/>
</dbReference>
<dbReference type="SUPFAM" id="SSF55347">
    <property type="entry name" value="Glyceraldehyde-3-phosphate dehydrogenase-like, C-terminal domain"/>
    <property type="match status" value="1"/>
</dbReference>
<keyword evidence="7 14" id="KW-0028">Amino-acid biosynthesis</keyword>
<protein>
    <recommendedName>
        <fullName evidence="6 14">Homoserine dehydrogenase</fullName>
        <shortName evidence="14">HDH</shortName>
        <ecNumber evidence="5 14">1.1.1.3</ecNumber>
    </recommendedName>
</protein>
<dbReference type="InterPro" id="IPR019811">
    <property type="entry name" value="HDH_CS"/>
</dbReference>
<evidence type="ECO:0000256" key="7">
    <source>
        <dbReference type="ARBA" id="ARBA00022605"/>
    </source>
</evidence>
<evidence type="ECO:0000256" key="6">
    <source>
        <dbReference type="ARBA" id="ARBA00013376"/>
    </source>
</evidence>
<evidence type="ECO:0000256" key="12">
    <source>
        <dbReference type="ARBA" id="ARBA00048841"/>
    </source>
</evidence>
<keyword evidence="22" id="KW-1185">Reference proteome</keyword>
<evidence type="ECO:0000313" key="22">
    <source>
        <dbReference type="Proteomes" id="UP000800041"/>
    </source>
</evidence>
<dbReference type="GO" id="GO:0050661">
    <property type="term" value="F:NADP binding"/>
    <property type="evidence" value="ECO:0007669"/>
    <property type="project" value="InterPro"/>
</dbReference>
<dbReference type="OrthoDB" id="67851at2759"/>
<evidence type="ECO:0000256" key="2">
    <source>
        <dbReference type="ARBA" id="ARBA00005056"/>
    </source>
</evidence>
<keyword evidence="9 14" id="KW-0521">NADP</keyword>
<dbReference type="InterPro" id="IPR005106">
    <property type="entry name" value="Asp/hSer_DH_NAD-bd"/>
</dbReference>
<accession>A0A6G1H205</accession>
<comment type="pathway">
    <text evidence="3 17">Amino-acid biosynthesis; L-methionine biosynthesis via de novo pathway; L-homoserine from L-aspartate: step 3/3.</text>
</comment>
<dbReference type="Proteomes" id="UP000800041">
    <property type="component" value="Unassembled WGS sequence"/>
</dbReference>
<dbReference type="InterPro" id="IPR001342">
    <property type="entry name" value="HDH_cat"/>
</dbReference>
<feature type="binding site" evidence="16">
    <location>
        <position position="101"/>
    </location>
    <ligand>
        <name>NADPH</name>
        <dbReference type="ChEBI" id="CHEBI:57783"/>
    </ligand>
</feature>
<evidence type="ECO:0000259" key="19">
    <source>
        <dbReference type="Pfam" id="PF00742"/>
    </source>
</evidence>
<dbReference type="Gene3D" id="3.30.360.10">
    <property type="entry name" value="Dihydrodipicolinate Reductase, domain 2"/>
    <property type="match status" value="1"/>
</dbReference>
<proteinExistence type="inferred from homology"/>
<dbReference type="PROSITE" id="PS01042">
    <property type="entry name" value="HOMOSER_DHGENASE"/>
    <property type="match status" value="1"/>
</dbReference>
<keyword evidence="11 14" id="KW-0486">Methionine biosynthesis</keyword>
<feature type="binding site" evidence="16">
    <location>
        <begin position="13"/>
        <end position="18"/>
    </location>
    <ligand>
        <name>NADP(+)</name>
        <dbReference type="ChEBI" id="CHEBI:58349"/>
    </ligand>
</feature>
<evidence type="ECO:0000256" key="3">
    <source>
        <dbReference type="ARBA" id="ARBA00005062"/>
    </source>
</evidence>
<dbReference type="PIRSF" id="PIRSF036497">
    <property type="entry name" value="HDH_short"/>
    <property type="match status" value="1"/>
</dbReference>
<keyword evidence="8 14" id="KW-0791">Threonine biosynthesis</keyword>
<dbReference type="FunFam" id="3.30.360.10:FF:000006">
    <property type="entry name" value="Bifunctional aspartokinase/homoserine dehydrogenase"/>
    <property type="match status" value="1"/>
</dbReference>
<dbReference type="EC" id="1.1.1.3" evidence="5 14"/>
<comment type="similarity">
    <text evidence="4 14 18">Belongs to the homoserine dehydrogenase family.</text>
</comment>
<evidence type="ECO:0000256" key="17">
    <source>
        <dbReference type="RuleBase" id="RU000579"/>
    </source>
</evidence>
<evidence type="ECO:0000256" key="4">
    <source>
        <dbReference type="ARBA" id="ARBA00006753"/>
    </source>
</evidence>
<comment type="catalytic activity">
    <reaction evidence="12">
        <text>L-homoserine + NADP(+) = L-aspartate 4-semialdehyde + NADPH + H(+)</text>
        <dbReference type="Rhea" id="RHEA:15761"/>
        <dbReference type="ChEBI" id="CHEBI:15378"/>
        <dbReference type="ChEBI" id="CHEBI:57476"/>
        <dbReference type="ChEBI" id="CHEBI:57783"/>
        <dbReference type="ChEBI" id="CHEBI:58349"/>
        <dbReference type="ChEBI" id="CHEBI:537519"/>
        <dbReference type="EC" id="1.1.1.3"/>
    </reaction>
    <physiologicalReaction direction="right-to-left" evidence="12">
        <dbReference type="Rhea" id="RHEA:15763"/>
    </physiologicalReaction>
</comment>
<comment type="function">
    <text evidence="13">Catalyzes the conversion of L-aspartate-beta-semialdehyde (L-Asa) to L-homoserine (L-Hse), the third step in the biosynthesis of amino acids that derive from aspartate (the aspartate family of amino acids), including methioinine and threonine, the latter of which is a precursor to isoleucine; production of homoserine leads to a branch-point in the pathway as it can either be O-phosphorylated for processing to threonine, or O-acylated for processing to methionine.</text>
</comment>
<keyword evidence="10 14" id="KW-0560">Oxidoreductase</keyword>
<evidence type="ECO:0000256" key="1">
    <source>
        <dbReference type="ARBA" id="ARBA00001920"/>
    </source>
</evidence>
<evidence type="ECO:0000256" key="15">
    <source>
        <dbReference type="PIRSR" id="PIRSR036497-1"/>
    </source>
</evidence>
<evidence type="ECO:0000256" key="9">
    <source>
        <dbReference type="ARBA" id="ARBA00022857"/>
    </source>
</evidence>
<evidence type="ECO:0000256" key="16">
    <source>
        <dbReference type="PIRSR" id="PIRSR036497-2"/>
    </source>
</evidence>
<dbReference type="EMBL" id="ML977153">
    <property type="protein sequence ID" value="KAF1987205.1"/>
    <property type="molecule type" value="Genomic_DNA"/>
</dbReference>
<sequence>MPAPRQVFVAVIGAGGVGRCFISQLTSLATRLSQSTASPTYLSLILLSNSKKTLHSSTYLPLSLSSWESDLESCTTSALSPPEIADYLAAAQAPVILVDNTSNQNIADAYPLFLKKGISVVTPNKKAFSGSYSLWNDIFSAAKNGTGTGLGGFVFHESSVGAGLPVISTLKELVETGDEVTRIEGVFSGTMSFLFNSFMPVGGGGGKFAAEVKKAKELGYTEPDPRDDLNGLDVARKLTILARVVGLEVESATSFPVQSLIPKDLESCKSGDEFMEKLPKFDGDMEKIKEEAAGEGKVVRFVGSIDVGSKKVNVGLKKFDTSHPIAALKGSDNIISFYTKRYGENPLIIQGAGAGGEVTAMGVTGDLTKVIRFL</sequence>
<reference evidence="21" key="1">
    <citation type="journal article" date="2020" name="Stud. Mycol.">
        <title>101 Dothideomycetes genomes: a test case for predicting lifestyles and emergence of pathogens.</title>
        <authorList>
            <person name="Haridas S."/>
            <person name="Albert R."/>
            <person name="Binder M."/>
            <person name="Bloem J."/>
            <person name="Labutti K."/>
            <person name="Salamov A."/>
            <person name="Andreopoulos B."/>
            <person name="Baker S."/>
            <person name="Barry K."/>
            <person name="Bills G."/>
            <person name="Bluhm B."/>
            <person name="Cannon C."/>
            <person name="Castanera R."/>
            <person name="Culley D."/>
            <person name="Daum C."/>
            <person name="Ezra D."/>
            <person name="Gonzalez J."/>
            <person name="Henrissat B."/>
            <person name="Kuo A."/>
            <person name="Liang C."/>
            <person name="Lipzen A."/>
            <person name="Lutzoni F."/>
            <person name="Magnuson J."/>
            <person name="Mondo S."/>
            <person name="Nolan M."/>
            <person name="Ohm R."/>
            <person name="Pangilinan J."/>
            <person name="Park H.-J."/>
            <person name="Ramirez L."/>
            <person name="Alfaro M."/>
            <person name="Sun H."/>
            <person name="Tritt A."/>
            <person name="Yoshinaga Y."/>
            <person name="Zwiers L.-H."/>
            <person name="Turgeon B."/>
            <person name="Goodwin S."/>
            <person name="Spatafora J."/>
            <person name="Crous P."/>
            <person name="Grigoriev I."/>
        </authorList>
    </citation>
    <scope>NUCLEOTIDE SEQUENCE</scope>
    <source>
        <strain evidence="21">CBS 113979</strain>
    </source>
</reference>
<feature type="active site" description="Proton donor" evidence="15">
    <location>
        <position position="237"/>
    </location>
</feature>
<evidence type="ECO:0000259" key="20">
    <source>
        <dbReference type="Pfam" id="PF03447"/>
    </source>
</evidence>
<dbReference type="Pfam" id="PF00742">
    <property type="entry name" value="Homoserine_dh"/>
    <property type="match status" value="1"/>
</dbReference>
<evidence type="ECO:0000256" key="8">
    <source>
        <dbReference type="ARBA" id="ARBA00022697"/>
    </source>
</evidence>
<comment type="cofactor">
    <cofactor evidence="1">
        <name>a metal cation</name>
        <dbReference type="ChEBI" id="CHEBI:25213"/>
    </cofactor>
</comment>
<name>A0A6G1H205_9PEZI</name>
<evidence type="ECO:0000256" key="11">
    <source>
        <dbReference type="ARBA" id="ARBA00023167"/>
    </source>
</evidence>
<dbReference type="UniPathway" id="UPA00050">
    <property type="reaction ID" value="UER00063"/>
</dbReference>
<feature type="domain" description="Homoserine dehydrogenase catalytic" evidence="19">
    <location>
        <begin position="165"/>
        <end position="367"/>
    </location>
</feature>
<evidence type="ECO:0000256" key="13">
    <source>
        <dbReference type="ARBA" id="ARBA00059589"/>
    </source>
</evidence>
<dbReference type="SUPFAM" id="SSF51735">
    <property type="entry name" value="NAD(P)-binding Rossmann-fold domains"/>
    <property type="match status" value="1"/>
</dbReference>
<evidence type="ECO:0000256" key="14">
    <source>
        <dbReference type="PIRNR" id="PIRNR036497"/>
    </source>
</evidence>
<dbReference type="GO" id="GO:0004412">
    <property type="term" value="F:homoserine dehydrogenase activity"/>
    <property type="evidence" value="ECO:0007669"/>
    <property type="project" value="UniProtKB-EC"/>
</dbReference>
<dbReference type="InterPro" id="IPR011147">
    <property type="entry name" value="Bifunc_Aspkin/hSer_DH"/>
</dbReference>
<organism evidence="21 22">
    <name type="scientific">Aulographum hederae CBS 113979</name>
    <dbReference type="NCBI Taxonomy" id="1176131"/>
    <lineage>
        <taxon>Eukaryota</taxon>
        <taxon>Fungi</taxon>
        <taxon>Dikarya</taxon>
        <taxon>Ascomycota</taxon>
        <taxon>Pezizomycotina</taxon>
        <taxon>Dothideomycetes</taxon>
        <taxon>Pleosporomycetidae</taxon>
        <taxon>Aulographales</taxon>
        <taxon>Aulographaceae</taxon>
    </lineage>
</organism>
<feature type="binding site" evidence="16">
    <location>
        <position position="222"/>
    </location>
    <ligand>
        <name>L-homoserine</name>
        <dbReference type="ChEBI" id="CHEBI:57476"/>
    </ligand>
</feature>
<evidence type="ECO:0000256" key="5">
    <source>
        <dbReference type="ARBA" id="ARBA00013213"/>
    </source>
</evidence>
<dbReference type="InterPro" id="IPR022697">
    <property type="entry name" value="HDH_short"/>
</dbReference>
<dbReference type="AlphaFoldDB" id="A0A6G1H205"/>
<dbReference type="UniPathway" id="UPA00051">
    <property type="reaction ID" value="UER00465"/>
</dbReference>
<dbReference type="GO" id="GO:0009086">
    <property type="term" value="P:methionine biosynthetic process"/>
    <property type="evidence" value="ECO:0007669"/>
    <property type="project" value="UniProtKB-KW"/>
</dbReference>
<dbReference type="Gene3D" id="3.40.50.720">
    <property type="entry name" value="NAD(P)-binding Rossmann-like Domain"/>
    <property type="match status" value="1"/>
</dbReference>
<dbReference type="PANTHER" id="PTHR43070:SF5">
    <property type="entry name" value="HOMOSERINE DEHYDROGENASE"/>
    <property type="match status" value="1"/>
</dbReference>
<dbReference type="InterPro" id="IPR036291">
    <property type="entry name" value="NAD(P)-bd_dom_sf"/>
</dbReference>
<feature type="domain" description="Aspartate/homoserine dehydrogenase NAD-binding" evidence="20">
    <location>
        <begin position="13"/>
        <end position="144"/>
    </location>
</feature>
<feature type="binding site" evidence="16">
    <location>
        <position position="125"/>
    </location>
    <ligand>
        <name>NADPH</name>
        <dbReference type="ChEBI" id="CHEBI:57783"/>
    </ligand>
</feature>
<gene>
    <name evidence="21" type="ORF">K402DRAFT_330946</name>
</gene>
<comment type="pathway">
    <text evidence="2 17">Amino-acid biosynthesis; L-threonine biosynthesis; L-threonine from L-aspartate: step 3/5.</text>
</comment>